<comment type="caution">
    <text evidence="1">The sequence shown here is derived from an EMBL/GenBank/DDBJ whole genome shotgun (WGS) entry which is preliminary data.</text>
</comment>
<name>A0A4R7K247_9GAMM</name>
<dbReference type="OrthoDB" id="6171865at2"/>
<evidence type="ECO:0000313" key="2">
    <source>
        <dbReference type="Proteomes" id="UP000295830"/>
    </source>
</evidence>
<proteinExistence type="predicted"/>
<dbReference type="EMBL" id="SOAX01000001">
    <property type="protein sequence ID" value="TDT44546.1"/>
    <property type="molecule type" value="Genomic_DNA"/>
</dbReference>
<dbReference type="InterPro" id="IPR045508">
    <property type="entry name" value="DUF6482"/>
</dbReference>
<dbReference type="AlphaFoldDB" id="A0A4R7K247"/>
<dbReference type="RefSeq" id="WP_133734918.1">
    <property type="nucleotide sequence ID" value="NZ_SOAX01000001.1"/>
</dbReference>
<gene>
    <name evidence="1" type="ORF">DES49_0656</name>
</gene>
<protein>
    <submittedName>
        <fullName evidence="1">Uncharacterized protein</fullName>
    </submittedName>
</protein>
<sequence>MSIQAYHLSDHATLKQLSHAIHQGLSPLVEVQSMDGIYTVRIHDSENNTTQLSDDQGRTLTFHGTGKLRELLASIGLKHGVLTWSDQCGDEMIGVEGQAPTQAEMMANGTRIGFT</sequence>
<keyword evidence="2" id="KW-1185">Reference proteome</keyword>
<organism evidence="1 2">
    <name type="scientific">Halospina denitrificans</name>
    <dbReference type="NCBI Taxonomy" id="332522"/>
    <lineage>
        <taxon>Bacteria</taxon>
        <taxon>Pseudomonadati</taxon>
        <taxon>Pseudomonadota</taxon>
        <taxon>Gammaproteobacteria</taxon>
        <taxon>Halospina</taxon>
    </lineage>
</organism>
<evidence type="ECO:0000313" key="1">
    <source>
        <dbReference type="EMBL" id="TDT44546.1"/>
    </source>
</evidence>
<dbReference type="Pfam" id="PF20090">
    <property type="entry name" value="DUF6482"/>
    <property type="match status" value="1"/>
</dbReference>
<accession>A0A4R7K247</accession>
<dbReference type="Proteomes" id="UP000295830">
    <property type="component" value="Unassembled WGS sequence"/>
</dbReference>
<reference evidence="1 2" key="1">
    <citation type="submission" date="2019-03" db="EMBL/GenBank/DDBJ databases">
        <title>Genomic Encyclopedia of Type Strains, Phase IV (KMG-IV): sequencing the most valuable type-strain genomes for metagenomic binning, comparative biology and taxonomic classification.</title>
        <authorList>
            <person name="Goeker M."/>
        </authorList>
    </citation>
    <scope>NUCLEOTIDE SEQUENCE [LARGE SCALE GENOMIC DNA]</scope>
    <source>
        <strain evidence="1 2">DSM 15505</strain>
    </source>
</reference>